<dbReference type="Gene3D" id="3.30.530.20">
    <property type="match status" value="1"/>
</dbReference>
<comment type="caution">
    <text evidence="2">The sequence shown here is derived from an EMBL/GenBank/DDBJ whole genome shotgun (WGS) entry which is preliminary data.</text>
</comment>
<evidence type="ECO:0000313" key="2">
    <source>
        <dbReference type="EMBL" id="MFC6883549.1"/>
    </source>
</evidence>
<sequence length="234" mass="24652">MSAIRSTTARTALLTVPLALGVLSAVAAPAGAATASAKTAEAATSAGAATSAEAATSVGAASRHGKSLTCRGEGVDPNARVRYRTQTVINAPLKTIWRLQTDVERWPAWQSPVDTIERLDHGRFRKGSAFRWTTMAPPTPTTPAGTLTITSTVRQLKHGSCIRWTGPAIGTGLHIDGVHVWNFTKVRGGVLVSTEETHRGEQVDSNVPLATEILGQGLKGWLSELKTAAEARGR</sequence>
<name>A0ABW2CP22_9ACTN</name>
<evidence type="ECO:0000256" key="1">
    <source>
        <dbReference type="SAM" id="SignalP"/>
    </source>
</evidence>
<organism evidence="2 3">
    <name type="scientific">Actinomadura yumaensis</name>
    <dbReference type="NCBI Taxonomy" id="111807"/>
    <lineage>
        <taxon>Bacteria</taxon>
        <taxon>Bacillati</taxon>
        <taxon>Actinomycetota</taxon>
        <taxon>Actinomycetes</taxon>
        <taxon>Streptosporangiales</taxon>
        <taxon>Thermomonosporaceae</taxon>
        <taxon>Actinomadura</taxon>
    </lineage>
</organism>
<dbReference type="RefSeq" id="WP_378044472.1">
    <property type="nucleotide sequence ID" value="NZ_JBHSXE010000001.1"/>
</dbReference>
<feature type="chain" id="PRO_5045889580" evidence="1">
    <location>
        <begin position="28"/>
        <end position="234"/>
    </location>
</feature>
<evidence type="ECO:0000313" key="3">
    <source>
        <dbReference type="Proteomes" id="UP001596380"/>
    </source>
</evidence>
<accession>A0ABW2CP22</accession>
<feature type="signal peptide" evidence="1">
    <location>
        <begin position="1"/>
        <end position="27"/>
    </location>
</feature>
<gene>
    <name evidence="2" type="ORF">ACFQKB_27575</name>
</gene>
<proteinExistence type="predicted"/>
<reference evidence="3" key="1">
    <citation type="journal article" date="2019" name="Int. J. Syst. Evol. Microbiol.">
        <title>The Global Catalogue of Microorganisms (GCM) 10K type strain sequencing project: providing services to taxonomists for standard genome sequencing and annotation.</title>
        <authorList>
            <consortium name="The Broad Institute Genomics Platform"/>
            <consortium name="The Broad Institute Genome Sequencing Center for Infectious Disease"/>
            <person name="Wu L."/>
            <person name="Ma J."/>
        </authorList>
    </citation>
    <scope>NUCLEOTIDE SEQUENCE [LARGE SCALE GENOMIC DNA]</scope>
    <source>
        <strain evidence="3">JCM 3369</strain>
    </source>
</reference>
<dbReference type="Pfam" id="PF10604">
    <property type="entry name" value="Polyketide_cyc2"/>
    <property type="match status" value="1"/>
</dbReference>
<dbReference type="InterPro" id="IPR019587">
    <property type="entry name" value="Polyketide_cyclase/dehydratase"/>
</dbReference>
<dbReference type="SUPFAM" id="SSF55961">
    <property type="entry name" value="Bet v1-like"/>
    <property type="match status" value="1"/>
</dbReference>
<keyword evidence="1" id="KW-0732">Signal</keyword>
<keyword evidence="3" id="KW-1185">Reference proteome</keyword>
<dbReference type="EMBL" id="JBHSXS010000020">
    <property type="protein sequence ID" value="MFC6883549.1"/>
    <property type="molecule type" value="Genomic_DNA"/>
</dbReference>
<dbReference type="InterPro" id="IPR023393">
    <property type="entry name" value="START-like_dom_sf"/>
</dbReference>
<dbReference type="Proteomes" id="UP001596380">
    <property type="component" value="Unassembled WGS sequence"/>
</dbReference>
<protein>
    <submittedName>
        <fullName evidence="2">SRPBCC family protein</fullName>
    </submittedName>
</protein>